<reference evidence="12 13" key="2">
    <citation type="journal article" date="2014" name="PLoS ONE">
        <title>Evolution of mitochondria reconstructed from the energy metabolism of living bacteria.</title>
        <authorList>
            <person name="Degli Esposti M."/>
            <person name="Chouaia B."/>
            <person name="Comandatore F."/>
            <person name="Crotti E."/>
            <person name="Sassera D."/>
            <person name="Lievens P.M."/>
            <person name="Daffonchio D."/>
            <person name="Bandi C."/>
        </authorList>
    </citation>
    <scope>NUCLEOTIDE SEQUENCE [LARGE SCALE GENOMIC DNA]</scope>
    <source>
        <strain evidence="12 13">SF2.1</strain>
    </source>
</reference>
<keyword evidence="6" id="KW-0732">Signal</keyword>
<evidence type="ECO:0000256" key="2">
    <source>
        <dbReference type="ARBA" id="ARBA00008208"/>
    </source>
</evidence>
<gene>
    <name evidence="12" type="ORF">ASAP_2640</name>
</gene>
<evidence type="ECO:0000313" key="13">
    <source>
        <dbReference type="Proteomes" id="UP000027583"/>
    </source>
</evidence>
<dbReference type="AlphaFoldDB" id="A0A060QIG7"/>
<evidence type="ECO:0000313" key="12">
    <source>
        <dbReference type="EMBL" id="CDG40685.1"/>
    </source>
</evidence>
<evidence type="ECO:0000256" key="6">
    <source>
        <dbReference type="ARBA" id="ARBA00022729"/>
    </source>
</evidence>
<evidence type="ECO:0000256" key="9">
    <source>
        <dbReference type="ARBA" id="ARBA00023139"/>
    </source>
</evidence>
<evidence type="ECO:0000256" key="4">
    <source>
        <dbReference type="ARBA" id="ARBA00022475"/>
    </source>
</evidence>
<comment type="caution">
    <text evidence="12">The sequence shown here is derived from an EMBL/GenBank/DDBJ whole genome shotgun (WGS) entry which is preliminary data.</text>
</comment>
<evidence type="ECO:0000256" key="10">
    <source>
        <dbReference type="ARBA" id="ARBA00023288"/>
    </source>
</evidence>
<proteinExistence type="inferred from homology"/>
<dbReference type="InterPro" id="IPR031381">
    <property type="entry name" value="YtcA"/>
</dbReference>
<dbReference type="Pfam" id="PF17090">
    <property type="entry name" value="Ytca"/>
    <property type="match status" value="1"/>
</dbReference>
<keyword evidence="9" id="KW-0564">Palmitate</keyword>
<dbReference type="eggNOG" id="ENOG5033AJ8">
    <property type="taxonomic scope" value="Bacteria"/>
</dbReference>
<feature type="transmembrane region" description="Helical" evidence="11">
    <location>
        <begin position="41"/>
        <end position="65"/>
    </location>
</feature>
<keyword evidence="5 11" id="KW-0812">Transmembrane</keyword>
<evidence type="ECO:0000256" key="7">
    <source>
        <dbReference type="ARBA" id="ARBA00022989"/>
    </source>
</evidence>
<evidence type="ECO:0000256" key="5">
    <source>
        <dbReference type="ARBA" id="ARBA00022692"/>
    </source>
</evidence>
<dbReference type="Proteomes" id="UP000027583">
    <property type="component" value="Unassembled WGS sequence"/>
</dbReference>
<comment type="subcellular location">
    <subcellularLocation>
        <location evidence="1">Membrane</location>
        <topology evidence="1">Multi-pass membrane protein</topology>
    </subcellularLocation>
</comment>
<keyword evidence="4" id="KW-1003">Cell membrane</keyword>
<evidence type="ECO:0000256" key="11">
    <source>
        <dbReference type="SAM" id="Phobius"/>
    </source>
</evidence>
<dbReference type="EMBL" id="CBLX010000023">
    <property type="protein sequence ID" value="CDG40685.1"/>
    <property type="molecule type" value="Genomic_DNA"/>
</dbReference>
<feature type="transmembrane region" description="Helical" evidence="11">
    <location>
        <begin position="77"/>
        <end position="96"/>
    </location>
</feature>
<name>A0A060QIG7_9PROT</name>
<evidence type="ECO:0000256" key="1">
    <source>
        <dbReference type="ARBA" id="ARBA00004141"/>
    </source>
</evidence>
<dbReference type="RefSeq" id="WP_023978287.1">
    <property type="nucleotide sequence ID" value="NZ_CBLX010000023.1"/>
</dbReference>
<sequence>MRLTPYPSRPGSALWRSLPFFMALGLGGCTRAPLQDVLGSFFPSWMLCATIGAVAAALLRAVIGVVGLQQAVPAPMLTYLAFMVAITFMVWLVFFGH</sequence>
<dbReference type="GO" id="GO:0016020">
    <property type="term" value="C:membrane"/>
    <property type="evidence" value="ECO:0007669"/>
    <property type="project" value="UniProtKB-SubCell"/>
</dbReference>
<keyword evidence="7 11" id="KW-1133">Transmembrane helix</keyword>
<protein>
    <recommendedName>
        <fullName evidence="3">Uncharacterized protein YtcA</fullName>
    </recommendedName>
</protein>
<dbReference type="GeneID" id="78227832"/>
<keyword evidence="10" id="KW-0449">Lipoprotein</keyword>
<organism evidence="12 13">
    <name type="scientific">Asaia bogorensis</name>
    <dbReference type="NCBI Taxonomy" id="91915"/>
    <lineage>
        <taxon>Bacteria</taxon>
        <taxon>Pseudomonadati</taxon>
        <taxon>Pseudomonadota</taxon>
        <taxon>Alphaproteobacteria</taxon>
        <taxon>Acetobacterales</taxon>
        <taxon>Acetobacteraceae</taxon>
        <taxon>Asaia</taxon>
    </lineage>
</organism>
<dbReference type="PROSITE" id="PS51257">
    <property type="entry name" value="PROKAR_LIPOPROTEIN"/>
    <property type="match status" value="1"/>
</dbReference>
<evidence type="ECO:0000256" key="8">
    <source>
        <dbReference type="ARBA" id="ARBA00023136"/>
    </source>
</evidence>
<reference evidence="12 13" key="1">
    <citation type="journal article" date="2014" name="Genome Biol. Evol.">
        <title>Acetic acid bacteria genomes reveal functional traits for adaptation to life in insect guts.</title>
        <authorList>
            <person name="Chouaia B."/>
            <person name="Gaiarsa S."/>
            <person name="Crotti E."/>
            <person name="Comandatore F."/>
            <person name="Degli Esposti M."/>
            <person name="Ricci I."/>
            <person name="Alma A."/>
            <person name="Favia G."/>
            <person name="Bandi C."/>
            <person name="Daffonchio D."/>
        </authorList>
    </citation>
    <scope>NUCLEOTIDE SEQUENCE [LARGE SCALE GENOMIC DNA]</scope>
    <source>
        <strain evidence="12 13">SF2.1</strain>
    </source>
</reference>
<accession>A0A060QIG7</accession>
<evidence type="ECO:0000256" key="3">
    <source>
        <dbReference type="ARBA" id="ARBA00021237"/>
    </source>
</evidence>
<comment type="similarity">
    <text evidence="2">Belongs to the YtcA family.</text>
</comment>
<keyword evidence="8 11" id="KW-0472">Membrane</keyword>